<dbReference type="NCBIfam" id="NF047356">
    <property type="entry name" value="RNA_bind_RnpM"/>
    <property type="match status" value="1"/>
</dbReference>
<dbReference type="eggNOG" id="COG2740">
    <property type="taxonomic scope" value="Bacteria"/>
</dbReference>
<proteinExistence type="predicted"/>
<dbReference type="InterPro" id="IPR035931">
    <property type="entry name" value="YlxR-like_sf"/>
</dbReference>
<gene>
    <name evidence="2" type="ORF">Dpep_2207</name>
</gene>
<reference evidence="2 3" key="1">
    <citation type="journal article" date="2010" name="Stand. Genomic Sci.">
        <title>Permanent draft genome sequence of Dethiosulfovibrio peptidovorans type strain (SEBR 4207).</title>
        <authorList>
            <person name="Labutti K."/>
            <person name="Mayilraj S."/>
            <person name="Clum A."/>
            <person name="Lucas S."/>
            <person name="Glavina Del Rio T."/>
            <person name="Nolan M."/>
            <person name="Tice H."/>
            <person name="Cheng J.F."/>
            <person name="Pitluck S."/>
            <person name="Liolios K."/>
            <person name="Ivanova N."/>
            <person name="Mavromatis K."/>
            <person name="Mikhailova N."/>
            <person name="Pati A."/>
            <person name="Goodwin L."/>
            <person name="Chen A."/>
            <person name="Palaniappan K."/>
            <person name="Land M."/>
            <person name="Hauser L."/>
            <person name="Chang Y.J."/>
            <person name="Jeffries C.D."/>
            <person name="Rohde M."/>
            <person name="Spring S."/>
            <person name="Goker M."/>
            <person name="Woyke T."/>
            <person name="Bristow J."/>
            <person name="Eisen J.A."/>
            <person name="Markowitz V."/>
            <person name="Hugenholtz P."/>
            <person name="Kyrpides N.C."/>
            <person name="Klenk H.P."/>
            <person name="Lapidus A."/>
        </authorList>
    </citation>
    <scope>NUCLEOTIDE SEQUENCE [LARGE SCALE GENOMIC DNA]</scope>
    <source>
        <strain evidence="2 3">DSM 11002</strain>
    </source>
</reference>
<dbReference type="PANTHER" id="PTHR34215">
    <property type="entry name" value="BLL0784 PROTEIN"/>
    <property type="match status" value="1"/>
</dbReference>
<dbReference type="SUPFAM" id="SSF64376">
    <property type="entry name" value="YlxR-like"/>
    <property type="match status" value="1"/>
</dbReference>
<protein>
    <recommendedName>
        <fullName evidence="1">YlxR domain-containing protein</fullName>
    </recommendedName>
</protein>
<sequence>MVVPKKKSKNPRMCLVCRRHDVPANFIRVVRRPDGTVVVDDSGRVNGRGAYLCPSSRCVQTAFRQKRLDKALKVRVPEDVYLRLLERVKGLEDSDDA</sequence>
<dbReference type="OrthoDB" id="9813251at2"/>
<dbReference type="PANTHER" id="PTHR34215:SF1">
    <property type="entry name" value="YLXR DOMAIN-CONTAINING PROTEIN"/>
    <property type="match status" value="1"/>
</dbReference>
<name>D2Z3W8_9BACT</name>
<dbReference type="Proteomes" id="UP000006427">
    <property type="component" value="Unassembled WGS sequence"/>
</dbReference>
<feature type="domain" description="YlxR" evidence="1">
    <location>
        <begin position="12"/>
        <end position="84"/>
    </location>
</feature>
<keyword evidence="3" id="KW-1185">Reference proteome</keyword>
<organism evidence="2 3">
    <name type="scientific">Dethiosulfovibrio peptidovorans DSM 11002</name>
    <dbReference type="NCBI Taxonomy" id="469381"/>
    <lineage>
        <taxon>Bacteria</taxon>
        <taxon>Thermotogati</taxon>
        <taxon>Synergistota</taxon>
        <taxon>Synergistia</taxon>
        <taxon>Synergistales</taxon>
        <taxon>Dethiosulfovibrionaceae</taxon>
        <taxon>Dethiosulfovibrio</taxon>
    </lineage>
</organism>
<accession>D2Z3W8</accession>
<evidence type="ECO:0000313" key="2">
    <source>
        <dbReference type="EMBL" id="EFC92229.1"/>
    </source>
</evidence>
<dbReference type="EMBL" id="ABTR02000001">
    <property type="protein sequence ID" value="EFC92229.1"/>
    <property type="molecule type" value="Genomic_DNA"/>
</dbReference>
<comment type="caution">
    <text evidence="2">The sequence shown here is derived from an EMBL/GenBank/DDBJ whole genome shotgun (WGS) entry which is preliminary data.</text>
</comment>
<evidence type="ECO:0000313" key="3">
    <source>
        <dbReference type="Proteomes" id="UP000006427"/>
    </source>
</evidence>
<dbReference type="PaxDb" id="469381-Dpep_2207"/>
<dbReference type="InterPro" id="IPR007393">
    <property type="entry name" value="YlxR_dom"/>
</dbReference>
<dbReference type="Pfam" id="PF04296">
    <property type="entry name" value="YlxR"/>
    <property type="match status" value="1"/>
</dbReference>
<evidence type="ECO:0000259" key="1">
    <source>
        <dbReference type="Pfam" id="PF04296"/>
    </source>
</evidence>
<dbReference type="Gene3D" id="3.30.1230.10">
    <property type="entry name" value="YlxR-like"/>
    <property type="match status" value="1"/>
</dbReference>
<dbReference type="InterPro" id="IPR037465">
    <property type="entry name" value="YlxR"/>
</dbReference>
<dbReference type="AlphaFoldDB" id="D2Z3W8"/>
<dbReference type="STRING" id="469381.Dpep_2207"/>